<keyword evidence="3" id="KW-1185">Reference proteome</keyword>
<dbReference type="AlphaFoldDB" id="A0A8T3BG36"/>
<evidence type="ECO:0000256" key="1">
    <source>
        <dbReference type="SAM" id="MobiDB-lite"/>
    </source>
</evidence>
<reference evidence="2" key="1">
    <citation type="journal article" date="2022" name="Front. Genet.">
        <title>Chromosome-Scale Assembly of the Dendrobium nobile Genome Provides Insights Into the Molecular Mechanism of the Biosynthesis of the Medicinal Active Ingredient of Dendrobium.</title>
        <authorList>
            <person name="Xu Q."/>
            <person name="Niu S.-C."/>
            <person name="Li K.-L."/>
            <person name="Zheng P.-J."/>
            <person name="Zhang X.-J."/>
            <person name="Jia Y."/>
            <person name="Liu Y."/>
            <person name="Niu Y.-X."/>
            <person name="Yu L.-H."/>
            <person name="Chen D.-F."/>
            <person name="Zhang G.-Q."/>
        </authorList>
    </citation>
    <scope>NUCLEOTIDE SEQUENCE</scope>
    <source>
        <tissue evidence="2">Leaf</tissue>
    </source>
</reference>
<gene>
    <name evidence="2" type="ORF">KFK09_011812</name>
</gene>
<organism evidence="2 3">
    <name type="scientific">Dendrobium nobile</name>
    <name type="common">Orchid</name>
    <dbReference type="NCBI Taxonomy" id="94219"/>
    <lineage>
        <taxon>Eukaryota</taxon>
        <taxon>Viridiplantae</taxon>
        <taxon>Streptophyta</taxon>
        <taxon>Embryophyta</taxon>
        <taxon>Tracheophyta</taxon>
        <taxon>Spermatophyta</taxon>
        <taxon>Magnoliopsida</taxon>
        <taxon>Liliopsida</taxon>
        <taxon>Asparagales</taxon>
        <taxon>Orchidaceae</taxon>
        <taxon>Epidendroideae</taxon>
        <taxon>Malaxideae</taxon>
        <taxon>Dendrobiinae</taxon>
        <taxon>Dendrobium</taxon>
    </lineage>
</organism>
<protein>
    <submittedName>
        <fullName evidence="2">Uncharacterized protein</fullName>
    </submittedName>
</protein>
<accession>A0A8T3BG36</accession>
<dbReference type="EMBL" id="JAGYWB010000009">
    <property type="protein sequence ID" value="KAI0511187.1"/>
    <property type="molecule type" value="Genomic_DNA"/>
</dbReference>
<sequence length="114" mass="12838">MGGDRSCHRRIRGEATRTAPNKYEVTGFQFEFGVISAGFAAEFVDPSSIRLQFVWFLRPPPPNRLQSGRRPWKEDGSRLASASKTLSSDSFTKIRSFTLSRRHLLPELGIIPSV</sequence>
<evidence type="ECO:0000313" key="3">
    <source>
        <dbReference type="Proteomes" id="UP000829196"/>
    </source>
</evidence>
<name>A0A8T3BG36_DENNO</name>
<evidence type="ECO:0000313" key="2">
    <source>
        <dbReference type="EMBL" id="KAI0511187.1"/>
    </source>
</evidence>
<comment type="caution">
    <text evidence="2">The sequence shown here is derived from an EMBL/GenBank/DDBJ whole genome shotgun (WGS) entry which is preliminary data.</text>
</comment>
<feature type="region of interest" description="Disordered" evidence="1">
    <location>
        <begin position="60"/>
        <end position="87"/>
    </location>
</feature>
<dbReference type="Proteomes" id="UP000829196">
    <property type="component" value="Unassembled WGS sequence"/>
</dbReference>
<proteinExistence type="predicted"/>